<evidence type="ECO:0000313" key="1">
    <source>
        <dbReference type="EMBL" id="KAK1867064.1"/>
    </source>
</evidence>
<gene>
    <name evidence="1" type="ORF">I4F81_009574</name>
</gene>
<proteinExistence type="predicted"/>
<protein>
    <submittedName>
        <fullName evidence="1">Uncharacterized protein</fullName>
    </submittedName>
</protein>
<dbReference type="EMBL" id="CM020620">
    <property type="protein sequence ID" value="KAK1867064.1"/>
    <property type="molecule type" value="Genomic_DNA"/>
</dbReference>
<organism evidence="1 2">
    <name type="scientific">Pyropia yezoensis</name>
    <name type="common">Susabi-nori</name>
    <name type="synonym">Porphyra yezoensis</name>
    <dbReference type="NCBI Taxonomy" id="2788"/>
    <lineage>
        <taxon>Eukaryota</taxon>
        <taxon>Rhodophyta</taxon>
        <taxon>Bangiophyceae</taxon>
        <taxon>Bangiales</taxon>
        <taxon>Bangiaceae</taxon>
        <taxon>Pyropia</taxon>
    </lineage>
</organism>
<name>A0ACC3C9V7_PYRYE</name>
<reference evidence="1" key="1">
    <citation type="submission" date="2019-11" db="EMBL/GenBank/DDBJ databases">
        <title>Nori genome reveals adaptations in red seaweeds to the harsh intertidal environment.</title>
        <authorList>
            <person name="Wang D."/>
            <person name="Mao Y."/>
        </authorList>
    </citation>
    <scope>NUCLEOTIDE SEQUENCE</scope>
    <source>
        <tissue evidence="1">Gametophyte</tissue>
    </source>
</reference>
<comment type="caution">
    <text evidence="1">The sequence shown here is derived from an EMBL/GenBank/DDBJ whole genome shotgun (WGS) entry which is preliminary data.</text>
</comment>
<keyword evidence="2" id="KW-1185">Reference proteome</keyword>
<evidence type="ECO:0000313" key="2">
    <source>
        <dbReference type="Proteomes" id="UP000798662"/>
    </source>
</evidence>
<sequence>MAYVRPGVTTATHRSGTDESRRALLFGNSTSASGGGAGGGSAGGVGPGGRPLAGGGGRYPLAAGAGGGGAGAGGSAVTEQMEQDNAVRVDRLTGGVQALKEVAIQIGAEVTAQNAMLDSMSTGFDSAGGVLRSTMGRLKGLADGGSASHLIILVVAVVVVLFFAAYFLR</sequence>
<dbReference type="Proteomes" id="UP000798662">
    <property type="component" value="Chromosome 3"/>
</dbReference>
<accession>A0ACC3C9V7</accession>